<dbReference type="PRINTS" id="PR00173">
    <property type="entry name" value="EDTRNSPORT"/>
</dbReference>
<keyword evidence="3 6" id="KW-0812">Transmembrane</keyword>
<comment type="caution">
    <text evidence="7">The sequence shown here is derived from an EMBL/GenBank/DDBJ whole genome shotgun (WGS) entry which is preliminary data.</text>
</comment>
<dbReference type="SUPFAM" id="SSF118215">
    <property type="entry name" value="Proton glutamate symport protein"/>
    <property type="match status" value="1"/>
</dbReference>
<comment type="subcellular location">
    <subcellularLocation>
        <location evidence="1">Membrane</location>
        <topology evidence="1">Multi-pass membrane protein</topology>
    </subcellularLocation>
</comment>
<feature type="transmembrane region" description="Helical" evidence="6">
    <location>
        <begin position="366"/>
        <end position="388"/>
    </location>
</feature>
<keyword evidence="4 6" id="KW-1133">Transmembrane helix</keyword>
<dbReference type="PANTHER" id="PTHR11958:SF63">
    <property type="entry name" value="AMINO ACID TRANSPORTER"/>
    <property type="match status" value="1"/>
</dbReference>
<evidence type="ECO:0000256" key="3">
    <source>
        <dbReference type="ARBA" id="ARBA00022692"/>
    </source>
</evidence>
<name>A0AAP6JCT2_9GAMM</name>
<evidence type="ECO:0000256" key="5">
    <source>
        <dbReference type="ARBA" id="ARBA00023136"/>
    </source>
</evidence>
<dbReference type="InterPro" id="IPR001991">
    <property type="entry name" value="Na-dicarboxylate_symporter"/>
</dbReference>
<gene>
    <name evidence="7" type="ORF">VCB98_01920</name>
</gene>
<dbReference type="GO" id="GO:0015501">
    <property type="term" value="F:glutamate:sodium symporter activity"/>
    <property type="evidence" value="ECO:0007669"/>
    <property type="project" value="TreeGrafter"/>
</dbReference>
<keyword evidence="8" id="KW-1185">Reference proteome</keyword>
<sequence>MPKIKLHWQILIAIAVAIIAGLITGHPDDTTLGARAMGVYDFLGTLFISALLMIIVPLIVSSIIIGIAGIAREGRLGALGGKTLGFYIGTGLVAVLVGLVAVNLSQPGFINGEPAGDRLALDRDADEVVEQVGEGGPGELVAIFHRMIPENVVDAAANNELLGLIFFALLFGYFMTRVKKENADTLYSFWDGIFEVMMKITHLVMLFAPLGVFGLVAKVAAETGVDAAGPLLVFAITVVVALAIHVLLVMPLMVRVITGYNPYRLFRAMGPALLTAFSTASSMATLPITMDCVRKNAKVSQKTSSFVLPLGATVNMNGTALYECVAAIFIAQAYGLELTFGVQFTIVVAALVTSIGVAGVPMASMVAIGIILTAVGLPLEALGLLFVFDRILDMLRTATNVYGDGVCSVIVAHLEGEKDLLPSGKMEKANI</sequence>
<feature type="transmembrane region" description="Helical" evidence="6">
    <location>
        <begin position="161"/>
        <end position="179"/>
    </location>
</feature>
<evidence type="ECO:0000256" key="2">
    <source>
        <dbReference type="ARBA" id="ARBA00022448"/>
    </source>
</evidence>
<feature type="transmembrane region" description="Helical" evidence="6">
    <location>
        <begin position="306"/>
        <end position="331"/>
    </location>
</feature>
<feature type="transmembrane region" description="Helical" evidence="6">
    <location>
        <begin position="227"/>
        <end position="253"/>
    </location>
</feature>
<evidence type="ECO:0000313" key="7">
    <source>
        <dbReference type="EMBL" id="MEA5444571.1"/>
    </source>
</evidence>
<dbReference type="GO" id="GO:0005313">
    <property type="term" value="F:L-glutamate transmembrane transporter activity"/>
    <property type="evidence" value="ECO:0007669"/>
    <property type="project" value="TreeGrafter"/>
</dbReference>
<feature type="transmembrane region" description="Helical" evidence="6">
    <location>
        <begin position="200"/>
        <end position="221"/>
    </location>
</feature>
<dbReference type="GO" id="GO:0015175">
    <property type="term" value="F:neutral L-amino acid transmembrane transporter activity"/>
    <property type="evidence" value="ECO:0007669"/>
    <property type="project" value="TreeGrafter"/>
</dbReference>
<evidence type="ECO:0000256" key="4">
    <source>
        <dbReference type="ARBA" id="ARBA00022989"/>
    </source>
</evidence>
<feature type="transmembrane region" description="Helical" evidence="6">
    <location>
        <begin position="46"/>
        <end position="71"/>
    </location>
</feature>
<keyword evidence="2" id="KW-0813">Transport</keyword>
<dbReference type="Proteomes" id="UP001302316">
    <property type="component" value="Unassembled WGS sequence"/>
</dbReference>
<feature type="transmembrane region" description="Helical" evidence="6">
    <location>
        <begin position="265"/>
        <end position="286"/>
    </location>
</feature>
<dbReference type="Pfam" id="PF00375">
    <property type="entry name" value="SDF"/>
    <property type="match status" value="1"/>
</dbReference>
<feature type="transmembrane region" description="Helical" evidence="6">
    <location>
        <begin position="7"/>
        <end position="26"/>
    </location>
</feature>
<evidence type="ECO:0000256" key="1">
    <source>
        <dbReference type="ARBA" id="ARBA00004141"/>
    </source>
</evidence>
<dbReference type="PANTHER" id="PTHR11958">
    <property type="entry name" value="SODIUM/DICARBOXYLATE SYMPORTER-RELATED"/>
    <property type="match status" value="1"/>
</dbReference>
<dbReference type="RefSeq" id="WP_346049907.1">
    <property type="nucleotide sequence ID" value="NZ_JAYGII010000002.1"/>
</dbReference>
<dbReference type="GO" id="GO:0005886">
    <property type="term" value="C:plasma membrane"/>
    <property type="evidence" value="ECO:0007669"/>
    <property type="project" value="TreeGrafter"/>
</dbReference>
<keyword evidence="5 6" id="KW-0472">Membrane</keyword>
<dbReference type="Gene3D" id="1.10.3860.10">
    <property type="entry name" value="Sodium:dicarboxylate symporter"/>
    <property type="match status" value="1"/>
</dbReference>
<evidence type="ECO:0000313" key="8">
    <source>
        <dbReference type="Proteomes" id="UP001302316"/>
    </source>
</evidence>
<reference evidence="7 8" key="1">
    <citation type="submission" date="2023-12" db="EMBL/GenBank/DDBJ databases">
        <title>Whole-genome sequencing of halo(alkali)philic microorganisms from hypersaline lakes.</title>
        <authorList>
            <person name="Sorokin D.Y."/>
            <person name="Merkel A.Y."/>
            <person name="Messina E."/>
            <person name="Yakimov M."/>
        </authorList>
    </citation>
    <scope>NUCLEOTIDE SEQUENCE [LARGE SCALE GENOMIC DNA]</scope>
    <source>
        <strain evidence="7 8">AB-CW1</strain>
    </source>
</reference>
<dbReference type="AlphaFoldDB" id="A0AAP6JCT2"/>
<dbReference type="InterPro" id="IPR050746">
    <property type="entry name" value="DAACS"/>
</dbReference>
<feature type="transmembrane region" description="Helical" evidence="6">
    <location>
        <begin position="338"/>
        <end position="360"/>
    </location>
</feature>
<accession>A0AAP6JCT2</accession>
<feature type="transmembrane region" description="Helical" evidence="6">
    <location>
        <begin position="83"/>
        <end position="104"/>
    </location>
</feature>
<dbReference type="InterPro" id="IPR036458">
    <property type="entry name" value="Na:dicarbo_symporter_sf"/>
</dbReference>
<protein>
    <submittedName>
        <fullName evidence="7">Dicarboxylate/amino acid:cation symporter</fullName>
    </submittedName>
</protein>
<organism evidence="7 8">
    <name type="scientific">Natronospira elongata</name>
    <dbReference type="NCBI Taxonomy" id="3110268"/>
    <lineage>
        <taxon>Bacteria</taxon>
        <taxon>Pseudomonadati</taxon>
        <taxon>Pseudomonadota</taxon>
        <taxon>Gammaproteobacteria</taxon>
        <taxon>Natronospirales</taxon>
        <taxon>Natronospiraceae</taxon>
        <taxon>Natronospira</taxon>
    </lineage>
</organism>
<proteinExistence type="predicted"/>
<evidence type="ECO:0000256" key="6">
    <source>
        <dbReference type="SAM" id="Phobius"/>
    </source>
</evidence>
<dbReference type="EMBL" id="JAYGII010000002">
    <property type="protein sequence ID" value="MEA5444571.1"/>
    <property type="molecule type" value="Genomic_DNA"/>
</dbReference>